<evidence type="ECO:0000313" key="8">
    <source>
        <dbReference type="Proteomes" id="UP000001357"/>
    </source>
</evidence>
<feature type="domain" description="Xrn1 N-terminal" evidence="6">
    <location>
        <begin position="1"/>
        <end position="235"/>
    </location>
</feature>
<dbReference type="PANTHER" id="PTHR12341">
    <property type="entry name" value="5'-&gt;3' EXORIBONUCLEASE"/>
    <property type="match status" value="1"/>
</dbReference>
<keyword evidence="2" id="KW-0507">mRNA processing</keyword>
<dbReference type="eggNOG" id="KOG2044">
    <property type="taxonomic scope" value="Eukaryota"/>
</dbReference>
<name>A9UWX5_MONBE</name>
<evidence type="ECO:0000256" key="4">
    <source>
        <dbReference type="ARBA" id="ARBA00022801"/>
    </source>
</evidence>
<organism evidence="7 8">
    <name type="scientific">Monosiga brevicollis</name>
    <name type="common">Choanoflagellate</name>
    <dbReference type="NCBI Taxonomy" id="81824"/>
    <lineage>
        <taxon>Eukaryota</taxon>
        <taxon>Choanoflagellata</taxon>
        <taxon>Craspedida</taxon>
        <taxon>Salpingoecidae</taxon>
        <taxon>Monosiga</taxon>
    </lineage>
</organism>
<dbReference type="Gene3D" id="3.40.50.12390">
    <property type="match status" value="2"/>
</dbReference>
<comment type="similarity">
    <text evidence="1">Belongs to the 5'-3' exonuclease family. XRN2/RAT1 subfamily.</text>
</comment>
<protein>
    <recommendedName>
        <fullName evidence="6">Xrn1 N-terminal domain-containing protein</fullName>
    </recommendedName>
</protein>
<dbReference type="EMBL" id="CH991548">
    <property type="protein sequence ID" value="EDQ90292.1"/>
    <property type="molecule type" value="Genomic_DNA"/>
</dbReference>
<dbReference type="OMA" id="EAWDSNA"/>
<proteinExistence type="inferred from homology"/>
<dbReference type="RefSeq" id="XP_001745059.1">
    <property type="nucleotide sequence ID" value="XM_001745007.1"/>
</dbReference>
<dbReference type="GeneID" id="5890168"/>
<accession>A9UWX5</accession>
<dbReference type="InterPro" id="IPR004859">
    <property type="entry name" value="Xrn1_N"/>
</dbReference>
<dbReference type="CDD" id="cd18673">
    <property type="entry name" value="PIN_XRN1-2-like"/>
    <property type="match status" value="1"/>
</dbReference>
<evidence type="ECO:0000256" key="1">
    <source>
        <dbReference type="ARBA" id="ARBA00006994"/>
    </source>
</evidence>
<dbReference type="GO" id="GO:0004527">
    <property type="term" value="F:exonuclease activity"/>
    <property type="evidence" value="ECO:0007669"/>
    <property type="project" value="UniProtKB-KW"/>
</dbReference>
<dbReference type="Proteomes" id="UP000001357">
    <property type="component" value="Unassembled WGS sequence"/>
</dbReference>
<gene>
    <name evidence="7" type="ORF">MONBRDRAFT_16584</name>
</gene>
<dbReference type="InParanoid" id="A9UWX5"/>
<keyword evidence="8" id="KW-1185">Reference proteome</keyword>
<dbReference type="GO" id="GO:0003676">
    <property type="term" value="F:nucleic acid binding"/>
    <property type="evidence" value="ECO:0007669"/>
    <property type="project" value="InterPro"/>
</dbReference>
<evidence type="ECO:0000256" key="5">
    <source>
        <dbReference type="ARBA" id="ARBA00022839"/>
    </source>
</evidence>
<dbReference type="KEGG" id="mbr:MONBRDRAFT_16584"/>
<evidence type="ECO:0000259" key="6">
    <source>
        <dbReference type="Pfam" id="PF03159"/>
    </source>
</evidence>
<dbReference type="FunFam" id="3.40.50.12390:FF:000003">
    <property type="entry name" value="5'-3' exoribonuclease"/>
    <property type="match status" value="1"/>
</dbReference>
<feature type="non-terminal residue" evidence="7">
    <location>
        <position position="235"/>
    </location>
</feature>
<dbReference type="InterPro" id="IPR027073">
    <property type="entry name" value="5_3_exoribonuclease"/>
</dbReference>
<keyword evidence="5" id="KW-0269">Exonuclease</keyword>
<dbReference type="PANTHER" id="PTHR12341:SF7">
    <property type="entry name" value="5'-3' EXORIBONUCLEASE 1"/>
    <property type="match status" value="1"/>
</dbReference>
<dbReference type="STRING" id="81824.A9UWX5"/>
<dbReference type="AlphaFoldDB" id="A9UWX5"/>
<reference evidence="7 8" key="1">
    <citation type="journal article" date="2008" name="Nature">
        <title>The genome of the choanoflagellate Monosiga brevicollis and the origin of metazoans.</title>
        <authorList>
            <consortium name="JGI Sequencing"/>
            <person name="King N."/>
            <person name="Westbrook M.J."/>
            <person name="Young S.L."/>
            <person name="Kuo A."/>
            <person name="Abedin M."/>
            <person name="Chapman J."/>
            <person name="Fairclough S."/>
            <person name="Hellsten U."/>
            <person name="Isogai Y."/>
            <person name="Letunic I."/>
            <person name="Marr M."/>
            <person name="Pincus D."/>
            <person name="Putnam N."/>
            <person name="Rokas A."/>
            <person name="Wright K.J."/>
            <person name="Zuzow R."/>
            <person name="Dirks W."/>
            <person name="Good M."/>
            <person name="Goodstein D."/>
            <person name="Lemons D."/>
            <person name="Li W."/>
            <person name="Lyons J.B."/>
            <person name="Morris A."/>
            <person name="Nichols S."/>
            <person name="Richter D.J."/>
            <person name="Salamov A."/>
            <person name="Bork P."/>
            <person name="Lim W.A."/>
            <person name="Manning G."/>
            <person name="Miller W.T."/>
            <person name="McGinnis W."/>
            <person name="Shapiro H."/>
            <person name="Tjian R."/>
            <person name="Grigoriev I.V."/>
            <person name="Rokhsar D."/>
        </authorList>
    </citation>
    <scope>NUCLEOTIDE SEQUENCE [LARGE SCALE GENOMIC DNA]</scope>
    <source>
        <strain evidence="8">MX1 / ATCC 50154</strain>
    </source>
</reference>
<dbReference type="GO" id="GO:0006397">
    <property type="term" value="P:mRNA processing"/>
    <property type="evidence" value="ECO:0007669"/>
    <property type="project" value="UniProtKB-KW"/>
</dbReference>
<evidence type="ECO:0000256" key="3">
    <source>
        <dbReference type="ARBA" id="ARBA00022722"/>
    </source>
</evidence>
<evidence type="ECO:0000256" key="2">
    <source>
        <dbReference type="ARBA" id="ARBA00022664"/>
    </source>
</evidence>
<keyword evidence="4" id="KW-0378">Hydrolase</keyword>
<dbReference type="Pfam" id="PF03159">
    <property type="entry name" value="XRN_N"/>
    <property type="match status" value="1"/>
</dbReference>
<evidence type="ECO:0000313" key="7">
    <source>
        <dbReference type="EMBL" id="EDQ90292.1"/>
    </source>
</evidence>
<sequence length="235" mass="26908">MGVPQFFAWLAQRYPSIVTVLRETRPNPLGLEFDNLYLDMNGIIHPCCHPEDRPSPKSEAEMMLAIFTYIDRLFRVIRPRRLVFMAVDGVAPRAKMNQQRARRFRAAQEGREARQDLQASGDNLSAFRQRRKERMPFDSNCITPGTEFMSRLSAALQHYVVLRLSEDPGWANLQVIFSDASVPGEGEHKILDFIRNARNGPNYDPNQRHVLYGADADLILLGLATHEPAIYVLRE</sequence>
<keyword evidence="3" id="KW-0540">Nuclease</keyword>